<name>A0A450YHC9_9GAMM</name>
<dbReference type="AlphaFoldDB" id="A0A450YHC9"/>
<dbReference type="InterPro" id="IPR010235">
    <property type="entry name" value="HepT"/>
</dbReference>
<sequence>MNACLGAIHPKPMDAVGFLCKIIESNGSWGRMKSNIDNLKRCIRTLEASLEKLQGSDPAGIEYEIYRNATVKGFELTLETAGKLLRRTLRSYFASNRAVDELGFKDLFRHAAKHGLISVEAVERWFAYRDNRNTTAHDYGERFAEQTLQLLPGFISDTKRLRERLDHVDA</sequence>
<evidence type="ECO:0000313" key="1">
    <source>
        <dbReference type="EMBL" id="VFK40947.1"/>
    </source>
</evidence>
<dbReference type="Gene3D" id="1.20.120.330">
    <property type="entry name" value="Nucleotidyltransferases domain 2"/>
    <property type="match status" value="1"/>
</dbReference>
<dbReference type="GO" id="GO:0016740">
    <property type="term" value="F:transferase activity"/>
    <property type="evidence" value="ECO:0007669"/>
    <property type="project" value="UniProtKB-KW"/>
</dbReference>
<organism evidence="1">
    <name type="scientific">Candidatus Kentrum sp. SD</name>
    <dbReference type="NCBI Taxonomy" id="2126332"/>
    <lineage>
        <taxon>Bacteria</taxon>
        <taxon>Pseudomonadati</taxon>
        <taxon>Pseudomonadota</taxon>
        <taxon>Gammaproteobacteria</taxon>
        <taxon>Candidatus Kentrum</taxon>
    </lineage>
</organism>
<gene>
    <name evidence="2" type="ORF">BECKSD772E_GA0070983_10825</name>
    <name evidence="1" type="ORF">BECKSD772F_GA0070984_10805</name>
</gene>
<dbReference type="EMBL" id="CAADFR010000080">
    <property type="protein sequence ID" value="VFK40947.1"/>
    <property type="molecule type" value="Genomic_DNA"/>
</dbReference>
<accession>A0A450YHC9</accession>
<dbReference type="EMBL" id="CAADFU010000082">
    <property type="protein sequence ID" value="VFK46863.1"/>
    <property type="molecule type" value="Genomic_DNA"/>
</dbReference>
<reference evidence="1" key="1">
    <citation type="submission" date="2019-02" db="EMBL/GenBank/DDBJ databases">
        <authorList>
            <person name="Gruber-Vodicka R. H."/>
            <person name="Seah K. B. B."/>
        </authorList>
    </citation>
    <scope>NUCLEOTIDE SEQUENCE</scope>
    <source>
        <strain evidence="2">BECK_S1320</strain>
        <strain evidence="1">BECK_S1321</strain>
    </source>
</reference>
<proteinExistence type="predicted"/>
<evidence type="ECO:0000313" key="2">
    <source>
        <dbReference type="EMBL" id="VFK46863.1"/>
    </source>
</evidence>
<dbReference type="SUPFAM" id="SSF81593">
    <property type="entry name" value="Nucleotidyltransferase substrate binding subunit/domain"/>
    <property type="match status" value="1"/>
</dbReference>
<protein>
    <submittedName>
        <fullName evidence="1">Nucleotidyltransferase substrate binding protein, HI0074 family</fullName>
    </submittedName>
</protein>
<dbReference type="Pfam" id="PF08780">
    <property type="entry name" value="NTase_sub_bind"/>
    <property type="match status" value="1"/>
</dbReference>
<keyword evidence="1" id="KW-0808">Transferase</keyword>